<feature type="region of interest" description="Disordered" evidence="15">
    <location>
        <begin position="465"/>
        <end position="517"/>
    </location>
</feature>
<comment type="cofactor">
    <cofactor evidence="2 14">
        <name>pyridoxal 5'-phosphate</name>
        <dbReference type="ChEBI" id="CHEBI:597326"/>
    </cofactor>
</comment>
<evidence type="ECO:0000256" key="2">
    <source>
        <dbReference type="ARBA" id="ARBA00001933"/>
    </source>
</evidence>
<evidence type="ECO:0000256" key="1">
    <source>
        <dbReference type="ARBA" id="ARBA00000911"/>
    </source>
</evidence>
<dbReference type="GO" id="GO:0050066">
    <property type="term" value="F:L-lysine 2,3-aminomutase activity"/>
    <property type="evidence" value="ECO:0007669"/>
    <property type="project" value="UniProtKB-EC"/>
</dbReference>
<feature type="domain" description="Radical SAM core" evidence="16">
    <location>
        <begin position="135"/>
        <end position="347"/>
    </location>
</feature>
<evidence type="ECO:0000256" key="9">
    <source>
        <dbReference type="ARBA" id="ARBA00022723"/>
    </source>
</evidence>
<dbReference type="PANTHER" id="PTHR30538:SF1">
    <property type="entry name" value="L-LYSINE 2,3-AMINOMUTASE"/>
    <property type="match status" value="1"/>
</dbReference>
<dbReference type="SFLD" id="SFLDG01070">
    <property type="entry name" value="PLP-dependent"/>
    <property type="match status" value="1"/>
</dbReference>
<dbReference type="Gene3D" id="6.10.140.1170">
    <property type="match status" value="1"/>
</dbReference>
<dbReference type="Proteomes" id="UP000594468">
    <property type="component" value="Chromosome"/>
</dbReference>
<dbReference type="InterPro" id="IPR022459">
    <property type="entry name" value="Lysine_aminomutase"/>
</dbReference>
<dbReference type="Gene3D" id="3.20.20.70">
    <property type="entry name" value="Aldolase class I"/>
    <property type="match status" value="1"/>
</dbReference>
<evidence type="ECO:0000256" key="11">
    <source>
        <dbReference type="ARBA" id="ARBA00023004"/>
    </source>
</evidence>
<dbReference type="InterPro" id="IPR007197">
    <property type="entry name" value="rSAM"/>
</dbReference>
<gene>
    <name evidence="17" type="primary">ablA</name>
    <name evidence="17" type="ORF">G4Y79_07370</name>
</gene>
<dbReference type="InterPro" id="IPR013785">
    <property type="entry name" value="Aldolase_TIM"/>
</dbReference>
<evidence type="ECO:0000259" key="16">
    <source>
        <dbReference type="PROSITE" id="PS51918"/>
    </source>
</evidence>
<evidence type="ECO:0000256" key="4">
    <source>
        <dbReference type="ARBA" id="ARBA00008703"/>
    </source>
</evidence>
<dbReference type="EC" id="5.4.3.2" evidence="5"/>
<dbReference type="InterPro" id="IPR003739">
    <property type="entry name" value="Lys_aminomutase/Glu_NH3_mut"/>
</dbReference>
<feature type="compositionally biased region" description="Low complexity" evidence="15">
    <location>
        <begin position="468"/>
        <end position="480"/>
    </location>
</feature>
<protein>
    <recommendedName>
        <fullName evidence="6">L-lysine 2,3-aminomutase</fullName>
        <ecNumber evidence="5">5.4.3.2</ecNumber>
    </recommendedName>
</protein>
<keyword evidence="18" id="KW-1185">Reference proteome</keyword>
<dbReference type="SUPFAM" id="SSF102114">
    <property type="entry name" value="Radical SAM enzymes"/>
    <property type="match status" value="1"/>
</dbReference>
<accession>A0A7S8EC00</accession>
<organism evidence="17 18">
    <name type="scientific">Phototrophicus methaneseepsis</name>
    <dbReference type="NCBI Taxonomy" id="2710758"/>
    <lineage>
        <taxon>Bacteria</taxon>
        <taxon>Bacillati</taxon>
        <taxon>Chloroflexota</taxon>
        <taxon>Candidatus Thermofontia</taxon>
        <taxon>Phototrophicales</taxon>
        <taxon>Phototrophicaceae</taxon>
        <taxon>Phototrophicus</taxon>
    </lineage>
</organism>
<feature type="compositionally biased region" description="Low complexity" evidence="15">
    <location>
        <begin position="491"/>
        <end position="505"/>
    </location>
</feature>
<evidence type="ECO:0000256" key="12">
    <source>
        <dbReference type="ARBA" id="ARBA00023014"/>
    </source>
</evidence>
<dbReference type="AlphaFoldDB" id="A0A7S8EC00"/>
<dbReference type="NCBIfam" id="TIGR00238">
    <property type="entry name" value="KamA family radical SAM protein"/>
    <property type="match status" value="1"/>
</dbReference>
<dbReference type="KEGG" id="pmet:G4Y79_07370"/>
<evidence type="ECO:0000256" key="13">
    <source>
        <dbReference type="ARBA" id="ARBA00023235"/>
    </source>
</evidence>
<keyword evidence="10 14" id="KW-0663">Pyridoxal phosphate</keyword>
<evidence type="ECO:0000256" key="5">
    <source>
        <dbReference type="ARBA" id="ARBA00012144"/>
    </source>
</evidence>
<evidence type="ECO:0000256" key="3">
    <source>
        <dbReference type="ARBA" id="ARBA00001966"/>
    </source>
</evidence>
<evidence type="ECO:0000313" key="18">
    <source>
        <dbReference type="Proteomes" id="UP000594468"/>
    </source>
</evidence>
<dbReference type="SFLD" id="SFLDS00029">
    <property type="entry name" value="Radical_SAM"/>
    <property type="match status" value="1"/>
</dbReference>
<evidence type="ECO:0000313" key="17">
    <source>
        <dbReference type="EMBL" id="QPC84183.1"/>
    </source>
</evidence>
<dbReference type="NCBIfam" id="TIGR03820">
    <property type="entry name" value="lys_2_3_AblA"/>
    <property type="match status" value="1"/>
</dbReference>
<comment type="cofactor">
    <cofactor evidence="3">
        <name>[4Fe-4S] cluster</name>
        <dbReference type="ChEBI" id="CHEBI:49883"/>
    </cofactor>
</comment>
<evidence type="ECO:0000256" key="15">
    <source>
        <dbReference type="SAM" id="MobiDB-lite"/>
    </source>
</evidence>
<dbReference type="Pfam" id="PF12544">
    <property type="entry name" value="LAM_C"/>
    <property type="match status" value="1"/>
</dbReference>
<keyword evidence="8" id="KW-0949">S-adenosyl-L-methionine</keyword>
<keyword evidence="7" id="KW-0004">4Fe-4S</keyword>
<evidence type="ECO:0000256" key="14">
    <source>
        <dbReference type="PIRSR" id="PIRSR603739-50"/>
    </source>
</evidence>
<dbReference type="InterPro" id="IPR058240">
    <property type="entry name" value="rSAM_sf"/>
</dbReference>
<reference evidence="17 18" key="1">
    <citation type="submission" date="2020-02" db="EMBL/GenBank/DDBJ databases">
        <authorList>
            <person name="Zheng R.K."/>
            <person name="Sun C.M."/>
        </authorList>
    </citation>
    <scope>NUCLEOTIDE SEQUENCE [LARGE SCALE GENOMIC DNA]</scope>
    <source>
        <strain evidence="18">rifampicinis</strain>
    </source>
</reference>
<dbReference type="EMBL" id="CP062983">
    <property type="protein sequence ID" value="QPC84183.1"/>
    <property type="molecule type" value="Genomic_DNA"/>
</dbReference>
<dbReference type="InterPro" id="IPR025895">
    <property type="entry name" value="LAM_C_dom"/>
</dbReference>
<comment type="catalytic activity">
    <reaction evidence="1">
        <text>L-lysine = (3S)-3,6-diaminohexanoate</text>
        <dbReference type="Rhea" id="RHEA:19177"/>
        <dbReference type="ChEBI" id="CHEBI:32551"/>
        <dbReference type="ChEBI" id="CHEBI:57434"/>
        <dbReference type="EC" id="5.4.3.2"/>
    </reaction>
</comment>
<dbReference type="GO" id="GO:0046872">
    <property type="term" value="F:metal ion binding"/>
    <property type="evidence" value="ECO:0007669"/>
    <property type="project" value="UniProtKB-KW"/>
</dbReference>
<evidence type="ECO:0000256" key="7">
    <source>
        <dbReference type="ARBA" id="ARBA00022485"/>
    </source>
</evidence>
<feature type="modified residue" description="N6-(pyridoxal phosphate)lysine" evidence="14">
    <location>
        <position position="361"/>
    </location>
</feature>
<dbReference type="PROSITE" id="PS51918">
    <property type="entry name" value="RADICAL_SAM"/>
    <property type="match status" value="1"/>
</dbReference>
<dbReference type="Pfam" id="PF04055">
    <property type="entry name" value="Radical_SAM"/>
    <property type="match status" value="1"/>
</dbReference>
<dbReference type="Gene3D" id="6.20.120.40">
    <property type="match status" value="1"/>
</dbReference>
<evidence type="ECO:0000256" key="6">
    <source>
        <dbReference type="ARBA" id="ARBA00022363"/>
    </source>
</evidence>
<dbReference type="CDD" id="cd01335">
    <property type="entry name" value="Radical_SAM"/>
    <property type="match status" value="1"/>
</dbReference>
<evidence type="ECO:0000256" key="10">
    <source>
        <dbReference type="ARBA" id="ARBA00022898"/>
    </source>
</evidence>
<sequence>MKTPNPTIEELQQQDEEEPPSRGSIATTPRPTLWADVPDEQWNDWRWQLAHRLNSLDELAQIINLTPEEIEGLQADDKFRVDITPYFASLIDPNDPHCPVRRQVIPQGRELKAFTGMMEDSLAEDKHSPVPGLVHRYPDRVLMLLTTQCASYCRYCTRSRIVGNPAMTFSRVDFEAQLDYLRNTPQVRDVLLSGGDPLVLAPKQLEYVLSSLRAIEHIEIIRIGSRVPVFMPQRITDDLCDVLKKYHPIWLNIHVNHPKEITPELSRALEKLAFAGVPLGNQSVLLAGINDSVDIQRELVHKLVRNRVRPYYLYQCDMVKGAGHFRTTIAKGIEIIEGLRGHTSGYAVPTYVVDAPGGGGKIPVMPQYLISQAPGKVVLRNYEGYITVYDEPTDYDPHAIDALQSQAVHRAEVGQGGVYGLLSGEAESIKPEGFDTLHQRHAAQHRLNVDTAKWVRYKDGVPMPNIINQNGHTNGNSQNGNGNGNGHHGANGHNGASNGHSTNGHENGHNGKPLPKS</sequence>
<keyword evidence="12" id="KW-0411">Iron-sulfur</keyword>
<dbReference type="SFLD" id="SFLDF00283">
    <property type="entry name" value="L-lysine_2_3-aminomutase_(LAM"/>
    <property type="match status" value="1"/>
</dbReference>
<feature type="region of interest" description="Disordered" evidence="15">
    <location>
        <begin position="1"/>
        <end position="34"/>
    </location>
</feature>
<dbReference type="PANTHER" id="PTHR30538">
    <property type="entry name" value="LYSINE 2,3-AMINOMUTASE-RELATED"/>
    <property type="match status" value="1"/>
</dbReference>
<keyword evidence="13 17" id="KW-0413">Isomerase</keyword>
<keyword evidence="11" id="KW-0408">Iron</keyword>
<keyword evidence="9" id="KW-0479">Metal-binding</keyword>
<proteinExistence type="inferred from homology"/>
<evidence type="ECO:0000256" key="8">
    <source>
        <dbReference type="ARBA" id="ARBA00022691"/>
    </source>
</evidence>
<dbReference type="RefSeq" id="WP_195172247.1">
    <property type="nucleotide sequence ID" value="NZ_CP062983.1"/>
</dbReference>
<comment type="similarity">
    <text evidence="4">Belongs to the radical SAM superfamily. KamA family.</text>
</comment>
<dbReference type="GO" id="GO:0051539">
    <property type="term" value="F:4 iron, 4 sulfur cluster binding"/>
    <property type="evidence" value="ECO:0007669"/>
    <property type="project" value="UniProtKB-KW"/>
</dbReference>
<name>A0A7S8EC00_9CHLR</name>